<evidence type="ECO:0000313" key="1">
    <source>
        <dbReference type="EMBL" id="MFB9074094.1"/>
    </source>
</evidence>
<sequence length="41" mass="4239">MWMSVTGLLIGPAALLGITHALSNPFWNGHGPPGFTKCACA</sequence>
<gene>
    <name evidence="1" type="ORF">ACFFX0_24015</name>
</gene>
<organism evidence="1 2">
    <name type="scientific">Citricoccus parietis</name>
    <dbReference type="NCBI Taxonomy" id="592307"/>
    <lineage>
        <taxon>Bacteria</taxon>
        <taxon>Bacillati</taxon>
        <taxon>Actinomycetota</taxon>
        <taxon>Actinomycetes</taxon>
        <taxon>Micrococcales</taxon>
        <taxon>Micrococcaceae</taxon>
        <taxon>Citricoccus</taxon>
    </lineage>
</organism>
<keyword evidence="2" id="KW-1185">Reference proteome</keyword>
<accession>A0ABV5G5C2</accession>
<reference evidence="1 2" key="1">
    <citation type="submission" date="2024-09" db="EMBL/GenBank/DDBJ databases">
        <authorList>
            <person name="Sun Q."/>
            <person name="Mori K."/>
        </authorList>
    </citation>
    <scope>NUCLEOTIDE SEQUENCE [LARGE SCALE GENOMIC DNA]</scope>
    <source>
        <strain evidence="1 2">CCM 7609</strain>
    </source>
</reference>
<comment type="caution">
    <text evidence="1">The sequence shown here is derived from an EMBL/GenBank/DDBJ whole genome shotgun (WGS) entry which is preliminary data.</text>
</comment>
<proteinExistence type="predicted"/>
<name>A0ABV5G5C2_9MICC</name>
<protein>
    <submittedName>
        <fullName evidence="1">Uncharacterized protein</fullName>
    </submittedName>
</protein>
<dbReference type="Proteomes" id="UP001589575">
    <property type="component" value="Unassembled WGS sequence"/>
</dbReference>
<evidence type="ECO:0000313" key="2">
    <source>
        <dbReference type="Proteomes" id="UP001589575"/>
    </source>
</evidence>
<dbReference type="EMBL" id="JBHMFI010000002">
    <property type="protein sequence ID" value="MFB9074094.1"/>
    <property type="molecule type" value="Genomic_DNA"/>
</dbReference>